<reference evidence="2 3" key="1">
    <citation type="submission" date="2018-07" db="EMBL/GenBank/DDBJ databases">
        <title>Halomonas rutogse sp. nov., isolated from Lake TangqianCo on Tibetan Plateau.</title>
        <authorList>
            <person name="Lu H."/>
            <person name="Xing P."/>
            <person name="Wu Q."/>
        </authorList>
    </citation>
    <scope>NUCLEOTIDE SEQUENCE [LARGE SCALE GENOMIC DNA]</scope>
    <source>
        <strain evidence="2 3">TQ8S</strain>
    </source>
</reference>
<dbReference type="Proteomes" id="UP000253204">
    <property type="component" value="Unassembled WGS sequence"/>
</dbReference>
<protein>
    <submittedName>
        <fullName evidence="2">Uncharacterized protein</fullName>
    </submittedName>
</protein>
<feature type="region of interest" description="Disordered" evidence="1">
    <location>
        <begin position="75"/>
        <end position="96"/>
    </location>
</feature>
<keyword evidence="3" id="KW-1185">Reference proteome</keyword>
<dbReference type="EMBL" id="QPIJ01000028">
    <property type="protein sequence ID" value="RCV89949.1"/>
    <property type="molecule type" value="Genomic_DNA"/>
</dbReference>
<comment type="caution">
    <text evidence="2">The sequence shown here is derived from an EMBL/GenBank/DDBJ whole genome shotgun (WGS) entry which is preliminary data.</text>
</comment>
<dbReference type="RefSeq" id="WP_114487170.1">
    <property type="nucleotide sequence ID" value="NZ_CBCSHM010000039.1"/>
</dbReference>
<gene>
    <name evidence="2" type="ORF">DU506_12050</name>
</gene>
<dbReference type="AlphaFoldDB" id="A0A368TYK8"/>
<feature type="compositionally biased region" description="Basic and acidic residues" evidence="1">
    <location>
        <begin position="75"/>
        <end position="86"/>
    </location>
</feature>
<evidence type="ECO:0000313" key="2">
    <source>
        <dbReference type="EMBL" id="RCV89949.1"/>
    </source>
</evidence>
<feature type="compositionally biased region" description="Polar residues" evidence="1">
    <location>
        <begin position="29"/>
        <end position="43"/>
    </location>
</feature>
<organism evidence="2 3">
    <name type="scientific">Vreelandella rituensis</name>
    <dbReference type="NCBI Taxonomy" id="2282306"/>
    <lineage>
        <taxon>Bacteria</taxon>
        <taxon>Pseudomonadati</taxon>
        <taxon>Pseudomonadota</taxon>
        <taxon>Gammaproteobacteria</taxon>
        <taxon>Oceanospirillales</taxon>
        <taxon>Halomonadaceae</taxon>
        <taxon>Vreelandella</taxon>
    </lineage>
</organism>
<feature type="compositionally biased region" description="Basic and acidic residues" evidence="1">
    <location>
        <begin position="1"/>
        <end position="26"/>
    </location>
</feature>
<sequence>MHTENQAVLDKRHETQADTGTSEHDPSGSAISNETVEQSKEGQQTEILSLDAIAPHADDILEAAKTLAAAAKKVEKNRSDEEEAKHAAQTLQEEANEAFNRRLENRTSTEMRSFEEVQKDVLKALKKFDKAAESAAEETAISQGAYQKLLDIITPAR</sequence>
<evidence type="ECO:0000313" key="3">
    <source>
        <dbReference type="Proteomes" id="UP000253204"/>
    </source>
</evidence>
<evidence type="ECO:0000256" key="1">
    <source>
        <dbReference type="SAM" id="MobiDB-lite"/>
    </source>
</evidence>
<proteinExistence type="predicted"/>
<name>A0A368TYK8_9GAMM</name>
<feature type="region of interest" description="Disordered" evidence="1">
    <location>
        <begin position="1"/>
        <end position="43"/>
    </location>
</feature>
<accession>A0A368TYK8</accession>